<dbReference type="OrthoDB" id="10277669at2759"/>
<proteinExistence type="predicted"/>
<reference evidence="2" key="1">
    <citation type="submission" date="2016-06" db="EMBL/GenBank/DDBJ databases">
        <title>Parallel loss of symbiosis genes in relatives of nitrogen-fixing non-legume Parasponia.</title>
        <authorList>
            <person name="Van Velzen R."/>
            <person name="Holmer R."/>
            <person name="Bu F."/>
            <person name="Rutten L."/>
            <person name="Van Zeijl A."/>
            <person name="Liu W."/>
            <person name="Santuari L."/>
            <person name="Cao Q."/>
            <person name="Sharma T."/>
            <person name="Shen D."/>
            <person name="Roswanjaya Y."/>
            <person name="Wardhani T."/>
            <person name="Kalhor M.S."/>
            <person name="Jansen J."/>
            <person name="Van den Hoogen J."/>
            <person name="Gungor B."/>
            <person name="Hartog M."/>
            <person name="Hontelez J."/>
            <person name="Verver J."/>
            <person name="Yang W.-C."/>
            <person name="Schijlen E."/>
            <person name="Repin R."/>
            <person name="Schilthuizen M."/>
            <person name="Schranz E."/>
            <person name="Heidstra R."/>
            <person name="Miyata K."/>
            <person name="Fedorova E."/>
            <person name="Kohlen W."/>
            <person name="Bisseling T."/>
            <person name="Smit S."/>
            <person name="Geurts R."/>
        </authorList>
    </citation>
    <scope>NUCLEOTIDE SEQUENCE [LARGE SCALE GENOMIC DNA]</scope>
    <source>
        <strain evidence="2">cv. RG33-2</strain>
    </source>
</reference>
<dbReference type="AlphaFoldDB" id="A0A2P5FXM6"/>
<evidence type="ECO:0000313" key="1">
    <source>
        <dbReference type="EMBL" id="POO02553.1"/>
    </source>
</evidence>
<name>A0A2P5FXM6_TREOI</name>
<organism evidence="1 2">
    <name type="scientific">Trema orientale</name>
    <name type="common">Charcoal tree</name>
    <name type="synonym">Celtis orientalis</name>
    <dbReference type="NCBI Taxonomy" id="63057"/>
    <lineage>
        <taxon>Eukaryota</taxon>
        <taxon>Viridiplantae</taxon>
        <taxon>Streptophyta</taxon>
        <taxon>Embryophyta</taxon>
        <taxon>Tracheophyta</taxon>
        <taxon>Spermatophyta</taxon>
        <taxon>Magnoliopsida</taxon>
        <taxon>eudicotyledons</taxon>
        <taxon>Gunneridae</taxon>
        <taxon>Pentapetalae</taxon>
        <taxon>rosids</taxon>
        <taxon>fabids</taxon>
        <taxon>Rosales</taxon>
        <taxon>Cannabaceae</taxon>
        <taxon>Trema</taxon>
    </lineage>
</organism>
<protein>
    <submittedName>
        <fullName evidence="1">Uncharacterized protein</fullName>
    </submittedName>
</protein>
<dbReference type="EMBL" id="JXTC01000004">
    <property type="protein sequence ID" value="POO02553.1"/>
    <property type="molecule type" value="Genomic_DNA"/>
</dbReference>
<keyword evidence="2" id="KW-1185">Reference proteome</keyword>
<comment type="caution">
    <text evidence="1">The sequence shown here is derived from an EMBL/GenBank/DDBJ whole genome shotgun (WGS) entry which is preliminary data.</text>
</comment>
<accession>A0A2P5FXM6</accession>
<dbReference type="Proteomes" id="UP000237000">
    <property type="component" value="Unassembled WGS sequence"/>
</dbReference>
<gene>
    <name evidence="1" type="ORF">TorRG33x02_015370</name>
</gene>
<sequence length="126" mass="14894">MCKGRSVVKVLTLHILVSNRCKAVHIRQKLHIFSTRTKHITLYRLKLSFFHITCTQPSSEKNHQNITIYTRQRSQLSSNMVRNFRIQRNFVLQTQIPASIDVNSWFICFFMRQNVTQFSMHLGQNA</sequence>
<evidence type="ECO:0000313" key="2">
    <source>
        <dbReference type="Proteomes" id="UP000237000"/>
    </source>
</evidence>
<dbReference type="InParanoid" id="A0A2P5FXM6"/>